<keyword evidence="6" id="KW-1185">Reference proteome</keyword>
<dbReference type="KEGG" id="agy:ATC03_18420"/>
<dbReference type="Pfam" id="PF02129">
    <property type="entry name" value="Peptidase_S15"/>
    <property type="match status" value="1"/>
</dbReference>
<dbReference type="EMBL" id="CP013979">
    <property type="protein sequence ID" value="ANJ28379.1"/>
    <property type="molecule type" value="Genomic_DNA"/>
</dbReference>
<dbReference type="AlphaFoldDB" id="A0A191WJN1"/>
<evidence type="ECO:0000256" key="1">
    <source>
        <dbReference type="ARBA" id="ARBA00008645"/>
    </source>
</evidence>
<name>A0A191WJN1_9MICO</name>
<dbReference type="InterPro" id="IPR000383">
    <property type="entry name" value="Xaa-Pro-like_dom"/>
</dbReference>
<dbReference type="RefSeq" id="WP_067880380.1">
    <property type="nucleotide sequence ID" value="NZ_CP013979.1"/>
</dbReference>
<dbReference type="SUPFAM" id="SSF53474">
    <property type="entry name" value="alpha/beta-Hydrolases"/>
    <property type="match status" value="1"/>
</dbReference>
<accession>A0A191WJN1</accession>
<gene>
    <name evidence="5" type="ORF">ATC03_18420</name>
</gene>
<dbReference type="STRING" id="453304.ATC03_18420"/>
<dbReference type="ESTHER" id="9mico-a0a191wjn1">
    <property type="family name" value="Xaa-Pro-like_dom"/>
</dbReference>
<dbReference type="InterPro" id="IPR050261">
    <property type="entry name" value="FrsA_esterase"/>
</dbReference>
<protein>
    <submittedName>
        <fullName evidence="5">Peptidase S15</fullName>
    </submittedName>
</protein>
<dbReference type="PANTHER" id="PTHR22946">
    <property type="entry name" value="DIENELACTONE HYDROLASE DOMAIN-CONTAINING PROTEIN-RELATED"/>
    <property type="match status" value="1"/>
</dbReference>
<reference evidence="6" key="2">
    <citation type="submission" date="2016-01" db="EMBL/GenBank/DDBJ databases">
        <title>Complete genome sequence of Agromyces aureus AR33T and comparison with related organisms.</title>
        <authorList>
            <person name="Corretto E."/>
            <person name="Antonielli L."/>
            <person name="Sessitsch A."/>
            <person name="Brader G."/>
        </authorList>
    </citation>
    <scope>NUCLEOTIDE SEQUENCE [LARGE SCALE GENOMIC DNA]</scope>
    <source>
        <strain evidence="6">AR33</strain>
    </source>
</reference>
<evidence type="ECO:0000256" key="3">
    <source>
        <dbReference type="SAM" id="MobiDB-lite"/>
    </source>
</evidence>
<dbReference type="OrthoDB" id="5902829at2"/>
<dbReference type="GO" id="GO:0052689">
    <property type="term" value="F:carboxylic ester hydrolase activity"/>
    <property type="evidence" value="ECO:0007669"/>
    <property type="project" value="UniProtKB-ARBA"/>
</dbReference>
<keyword evidence="2" id="KW-0378">Hydrolase</keyword>
<evidence type="ECO:0000256" key="2">
    <source>
        <dbReference type="ARBA" id="ARBA00022801"/>
    </source>
</evidence>
<dbReference type="InterPro" id="IPR029058">
    <property type="entry name" value="AB_hydrolase_fold"/>
</dbReference>
<evidence type="ECO:0000313" key="6">
    <source>
        <dbReference type="Proteomes" id="UP000078437"/>
    </source>
</evidence>
<organism evidence="5 6">
    <name type="scientific">Agromyces aureus</name>
    <dbReference type="NCBI Taxonomy" id="453304"/>
    <lineage>
        <taxon>Bacteria</taxon>
        <taxon>Bacillati</taxon>
        <taxon>Actinomycetota</taxon>
        <taxon>Actinomycetes</taxon>
        <taxon>Micrococcales</taxon>
        <taxon>Microbacteriaceae</taxon>
        <taxon>Agromyces</taxon>
    </lineage>
</organism>
<comment type="similarity">
    <text evidence="1">Belongs to the AB hydrolase superfamily.</text>
</comment>
<evidence type="ECO:0000313" key="5">
    <source>
        <dbReference type="EMBL" id="ANJ28379.1"/>
    </source>
</evidence>
<feature type="domain" description="Xaa-Pro dipeptidyl-peptidase-like" evidence="4">
    <location>
        <begin position="12"/>
        <end position="263"/>
    </location>
</feature>
<sequence length="325" mass="35752">MITTNVEFYSEGDRLAAIWRTPETPGPYRAIVQGPGWLGLKDAKLYVRYHEALVAAGFAVLIFDYRGFGDSEGDRGILSPARQLQDLVNAVTYLTTRDDVIADAIGVFGTGGTGGGNAVLLADVDPRVKAAVSQVPVADGTDWLHRMRQEHEWLAFLASLDEDRRLRVTTGAGRLVHPREEIMVPTPERRATTIKADVDDRIPSAIPLSCAEEILAYKPIAAAERLTTPLLVIGVEGDATTPTDHAEALYAAAKGPKQLIMQRHTTHYAAYDRYWEQTTPLIVDWLDRYVRPSDVEVRTTRSPGSGELTEHQEAPVQAALEEAVR</sequence>
<feature type="region of interest" description="Disordered" evidence="3">
    <location>
        <begin position="297"/>
        <end position="325"/>
    </location>
</feature>
<dbReference type="Proteomes" id="UP000078437">
    <property type="component" value="Chromosome"/>
</dbReference>
<proteinExistence type="inferred from homology"/>
<evidence type="ECO:0000259" key="4">
    <source>
        <dbReference type="Pfam" id="PF02129"/>
    </source>
</evidence>
<dbReference type="Gene3D" id="3.40.50.1820">
    <property type="entry name" value="alpha/beta hydrolase"/>
    <property type="match status" value="1"/>
</dbReference>
<reference evidence="5 6" key="1">
    <citation type="journal article" date="2016" name="Int. J. Syst. Evol. Microbiol.">
        <title>Agromyces aureus sp. nov., isolated from the rhizosphere of Salix caprea L. grown in a heavy-metal-contaminated soil.</title>
        <authorList>
            <person name="Corretto E."/>
            <person name="Antonielli L."/>
            <person name="Sessitsch A."/>
            <person name="Compant S."/>
            <person name="Gorfer M."/>
            <person name="Kuffner M."/>
            <person name="Brader G."/>
        </authorList>
    </citation>
    <scope>NUCLEOTIDE SEQUENCE [LARGE SCALE GENOMIC DNA]</scope>
    <source>
        <strain evidence="5 6">AR33</strain>
    </source>
</reference>
<dbReference type="PANTHER" id="PTHR22946:SF9">
    <property type="entry name" value="POLYKETIDE TRANSFERASE AF380"/>
    <property type="match status" value="1"/>
</dbReference>